<accession>A0ABQ1PID8</accession>
<dbReference type="RefSeq" id="WP_088270694.1">
    <property type="nucleotide sequence ID" value="NZ_BMKI01000007.1"/>
</dbReference>
<feature type="transmembrane region" description="Helical" evidence="1">
    <location>
        <begin position="163"/>
        <end position="181"/>
    </location>
</feature>
<dbReference type="EMBL" id="BMKI01000007">
    <property type="protein sequence ID" value="GGC97783.1"/>
    <property type="molecule type" value="Genomic_DNA"/>
</dbReference>
<feature type="transmembrane region" description="Helical" evidence="1">
    <location>
        <begin position="82"/>
        <end position="99"/>
    </location>
</feature>
<evidence type="ECO:0000313" key="3">
    <source>
        <dbReference type="Proteomes" id="UP000630615"/>
    </source>
</evidence>
<reference evidence="3" key="1">
    <citation type="journal article" date="2019" name="Int. J. Syst. Evol. Microbiol.">
        <title>The Global Catalogue of Microorganisms (GCM) 10K type strain sequencing project: providing services to taxonomists for standard genome sequencing and annotation.</title>
        <authorList>
            <consortium name="The Broad Institute Genomics Platform"/>
            <consortium name="The Broad Institute Genome Sequencing Center for Infectious Disease"/>
            <person name="Wu L."/>
            <person name="Ma J."/>
        </authorList>
    </citation>
    <scope>NUCLEOTIDE SEQUENCE [LARGE SCALE GENOMIC DNA]</scope>
    <source>
        <strain evidence="3">CGMCC 1.15942</strain>
    </source>
</reference>
<evidence type="ECO:0000313" key="2">
    <source>
        <dbReference type="EMBL" id="GGC97783.1"/>
    </source>
</evidence>
<evidence type="ECO:0008006" key="4">
    <source>
        <dbReference type="Google" id="ProtNLM"/>
    </source>
</evidence>
<keyword evidence="1" id="KW-0472">Membrane</keyword>
<proteinExistence type="predicted"/>
<keyword evidence="3" id="KW-1185">Reference proteome</keyword>
<organism evidence="2 3">
    <name type="scientific">Enterococcus wangshanyuanii</name>
    <dbReference type="NCBI Taxonomy" id="2005703"/>
    <lineage>
        <taxon>Bacteria</taxon>
        <taxon>Bacillati</taxon>
        <taxon>Bacillota</taxon>
        <taxon>Bacilli</taxon>
        <taxon>Lactobacillales</taxon>
        <taxon>Enterococcaceae</taxon>
        <taxon>Enterococcus</taxon>
    </lineage>
</organism>
<dbReference type="Proteomes" id="UP000630615">
    <property type="component" value="Unassembled WGS sequence"/>
</dbReference>
<comment type="caution">
    <text evidence="2">The sequence shown here is derived from an EMBL/GenBank/DDBJ whole genome shotgun (WGS) entry which is preliminary data.</text>
</comment>
<gene>
    <name evidence="2" type="ORF">GCM10011573_29130</name>
</gene>
<sequence length="192" mass="22074">METIKFIKNTFLVLVSAYIFLTIFVLIFDNPYTMTLSIILSIVGIGYKVKQTLQLEIENFKEWRQSMEKTTKFSRLKTKTKIYVLIAVTSCLITLFSGFKNAGSINYRGHTYDAGSVFSHEEYSISGFGSGFDNRNYGEVGKAVWGDPEALNKQLKDLRQPNFMLVIVFGVSTVLFMYLLWKDEEVFDIFIK</sequence>
<protein>
    <recommendedName>
        <fullName evidence="4">DUF3899 domain-containing protein</fullName>
    </recommendedName>
</protein>
<feature type="transmembrane region" description="Helical" evidence="1">
    <location>
        <begin position="7"/>
        <end position="26"/>
    </location>
</feature>
<keyword evidence="1" id="KW-0812">Transmembrane</keyword>
<keyword evidence="1" id="KW-1133">Transmembrane helix</keyword>
<evidence type="ECO:0000256" key="1">
    <source>
        <dbReference type="SAM" id="Phobius"/>
    </source>
</evidence>
<name>A0ABQ1PID8_9ENTE</name>